<dbReference type="InterPro" id="IPR041478">
    <property type="entry name" value="TetR_C_27"/>
</dbReference>
<dbReference type="GO" id="GO:0003700">
    <property type="term" value="F:DNA-binding transcription factor activity"/>
    <property type="evidence" value="ECO:0007669"/>
    <property type="project" value="TreeGrafter"/>
</dbReference>
<dbReference type="Pfam" id="PF00440">
    <property type="entry name" value="TetR_N"/>
    <property type="match status" value="1"/>
</dbReference>
<dbReference type="Pfam" id="PF17935">
    <property type="entry name" value="TetR_C_27"/>
    <property type="match status" value="1"/>
</dbReference>
<sequence length="193" mass="21815">MTGALTAERILDAAEDTLRRFGPGKTTVVDVARSLGVSHGSVYRHFPNKAALRDAVAERWLQRICVPLHPVVTEDGPAAERAWRWLWLLSTTKREMASNDPELFATYYALASEIREVVSDHLETLTELLARIVADGVRRGEFAVDDPRETARTMLSATTKFHHPAHAAEWADPNLDREFETVWELVRRGLETR</sequence>
<dbReference type="SUPFAM" id="SSF48498">
    <property type="entry name" value="Tetracyclin repressor-like, C-terminal domain"/>
    <property type="match status" value="1"/>
</dbReference>
<dbReference type="Proteomes" id="UP000199301">
    <property type="component" value="Unassembled WGS sequence"/>
</dbReference>
<keyword evidence="3" id="KW-0804">Transcription</keyword>
<reference evidence="7" key="1">
    <citation type="submission" date="2016-10" db="EMBL/GenBank/DDBJ databases">
        <authorList>
            <person name="Varghese N."/>
            <person name="Submissions S."/>
        </authorList>
    </citation>
    <scope>NUCLEOTIDE SEQUENCE [LARGE SCALE GENOMIC DNA]</scope>
    <source>
        <strain evidence="7">DSM 45459</strain>
    </source>
</reference>
<dbReference type="RefSeq" id="WP_092524262.1">
    <property type="nucleotide sequence ID" value="NZ_FNKO01000002.1"/>
</dbReference>
<evidence type="ECO:0000256" key="2">
    <source>
        <dbReference type="ARBA" id="ARBA00023125"/>
    </source>
</evidence>
<dbReference type="PANTHER" id="PTHR30055">
    <property type="entry name" value="HTH-TYPE TRANSCRIPTIONAL REGULATOR RUTR"/>
    <property type="match status" value="1"/>
</dbReference>
<dbReference type="STRING" id="995062.SAMN04489718_2624"/>
<dbReference type="InterPro" id="IPR036271">
    <property type="entry name" value="Tet_transcr_reg_TetR-rel_C_sf"/>
</dbReference>
<evidence type="ECO:0000256" key="1">
    <source>
        <dbReference type="ARBA" id="ARBA00023015"/>
    </source>
</evidence>
<evidence type="ECO:0000256" key="3">
    <source>
        <dbReference type="ARBA" id="ARBA00023163"/>
    </source>
</evidence>
<proteinExistence type="predicted"/>
<protein>
    <submittedName>
        <fullName evidence="6">DNA-binding transcriptional regulator, AcrR family</fullName>
    </submittedName>
</protein>
<dbReference type="PANTHER" id="PTHR30055:SF151">
    <property type="entry name" value="TRANSCRIPTIONAL REGULATORY PROTEIN"/>
    <property type="match status" value="1"/>
</dbReference>
<evidence type="ECO:0000256" key="4">
    <source>
        <dbReference type="PROSITE-ProRule" id="PRU00335"/>
    </source>
</evidence>
<dbReference type="InterPro" id="IPR050109">
    <property type="entry name" value="HTH-type_TetR-like_transc_reg"/>
</dbReference>
<evidence type="ECO:0000259" key="5">
    <source>
        <dbReference type="PROSITE" id="PS50977"/>
    </source>
</evidence>
<keyword evidence="1" id="KW-0805">Transcription regulation</keyword>
<dbReference type="EMBL" id="FNKO01000002">
    <property type="protein sequence ID" value="SDQ90433.1"/>
    <property type="molecule type" value="Genomic_DNA"/>
</dbReference>
<dbReference type="InterPro" id="IPR009057">
    <property type="entry name" value="Homeodomain-like_sf"/>
</dbReference>
<keyword evidence="7" id="KW-1185">Reference proteome</keyword>
<accession>A0A1H1ENV9</accession>
<organism evidence="6 7">
    <name type="scientific">Actinopolyspora saharensis</name>
    <dbReference type="NCBI Taxonomy" id="995062"/>
    <lineage>
        <taxon>Bacteria</taxon>
        <taxon>Bacillati</taxon>
        <taxon>Actinomycetota</taxon>
        <taxon>Actinomycetes</taxon>
        <taxon>Actinopolysporales</taxon>
        <taxon>Actinopolysporaceae</taxon>
        <taxon>Actinopolyspora</taxon>
    </lineage>
</organism>
<keyword evidence="2 4" id="KW-0238">DNA-binding</keyword>
<dbReference type="AlphaFoldDB" id="A0A1H1ENV9"/>
<dbReference type="OrthoDB" id="3192968at2"/>
<evidence type="ECO:0000313" key="6">
    <source>
        <dbReference type="EMBL" id="SDQ90433.1"/>
    </source>
</evidence>
<dbReference type="Gene3D" id="1.10.357.10">
    <property type="entry name" value="Tetracycline Repressor, domain 2"/>
    <property type="match status" value="1"/>
</dbReference>
<feature type="domain" description="HTH tetR-type" evidence="5">
    <location>
        <begin position="4"/>
        <end position="64"/>
    </location>
</feature>
<dbReference type="PROSITE" id="PS50977">
    <property type="entry name" value="HTH_TETR_2"/>
    <property type="match status" value="1"/>
</dbReference>
<dbReference type="PROSITE" id="PS01081">
    <property type="entry name" value="HTH_TETR_1"/>
    <property type="match status" value="1"/>
</dbReference>
<name>A0A1H1ENV9_9ACTN</name>
<feature type="DNA-binding region" description="H-T-H motif" evidence="4">
    <location>
        <begin position="27"/>
        <end position="46"/>
    </location>
</feature>
<dbReference type="InterPro" id="IPR001647">
    <property type="entry name" value="HTH_TetR"/>
</dbReference>
<dbReference type="SUPFAM" id="SSF46689">
    <property type="entry name" value="Homeodomain-like"/>
    <property type="match status" value="1"/>
</dbReference>
<dbReference type="InterPro" id="IPR023772">
    <property type="entry name" value="DNA-bd_HTH_TetR-type_CS"/>
</dbReference>
<dbReference type="PRINTS" id="PR00455">
    <property type="entry name" value="HTHTETR"/>
</dbReference>
<gene>
    <name evidence="6" type="ORF">SAMN04489718_2624</name>
</gene>
<evidence type="ECO:0000313" key="7">
    <source>
        <dbReference type="Proteomes" id="UP000199301"/>
    </source>
</evidence>
<dbReference type="GO" id="GO:0000976">
    <property type="term" value="F:transcription cis-regulatory region binding"/>
    <property type="evidence" value="ECO:0007669"/>
    <property type="project" value="TreeGrafter"/>
</dbReference>